<dbReference type="SUPFAM" id="SSF48371">
    <property type="entry name" value="ARM repeat"/>
    <property type="match status" value="1"/>
</dbReference>
<accession>A0AA95H6H8</accession>
<reference evidence="1" key="1">
    <citation type="journal article" date="2023" name="Int. J. Mol. Sci.">
        <title>Metagenomics Revealed a New Genus 'Candidatus Thiocaldithrix dubininis' gen. nov., sp. nov. and a New Species 'Candidatus Thiothrix putei' sp. nov. in the Family Thiotrichaceae, Some Members of Which Have Traits of Both Na+- and H+-Motive Energetics.</title>
        <authorList>
            <person name="Ravin N.V."/>
            <person name="Muntyan M.S."/>
            <person name="Smolyakov D.D."/>
            <person name="Rudenko T.S."/>
            <person name="Beletsky A.V."/>
            <person name="Mardanov A.V."/>
            <person name="Grabovich M.Y."/>
        </authorList>
    </citation>
    <scope>NUCLEOTIDE SEQUENCE</scope>
    <source>
        <strain evidence="1">GKL-01</strain>
    </source>
</reference>
<proteinExistence type="predicted"/>
<dbReference type="InterPro" id="IPR011989">
    <property type="entry name" value="ARM-like"/>
</dbReference>
<dbReference type="Proteomes" id="UP001300672">
    <property type="component" value="Chromosome"/>
</dbReference>
<evidence type="ECO:0000313" key="1">
    <source>
        <dbReference type="EMBL" id="WGZ90098.1"/>
    </source>
</evidence>
<gene>
    <name evidence="1" type="ORF">QJT80_11395</name>
</gene>
<name>A0AA95H6H8_9GAMM</name>
<protein>
    <submittedName>
        <fullName evidence="1">HEAT repeat domain-containing protein</fullName>
    </submittedName>
</protein>
<reference evidence="1" key="2">
    <citation type="submission" date="2023-04" db="EMBL/GenBank/DDBJ databases">
        <authorList>
            <person name="Beletskiy A.V."/>
            <person name="Mardanov A.V."/>
            <person name="Ravin N.V."/>
        </authorList>
    </citation>
    <scope>NUCLEOTIDE SEQUENCE</scope>
    <source>
        <strain evidence="1">GKL-01</strain>
    </source>
</reference>
<dbReference type="EMBL" id="CP124755">
    <property type="protein sequence ID" value="WGZ90098.1"/>
    <property type="molecule type" value="Genomic_DNA"/>
</dbReference>
<dbReference type="AlphaFoldDB" id="A0AA95H6H8"/>
<dbReference type="InterPro" id="IPR016024">
    <property type="entry name" value="ARM-type_fold"/>
</dbReference>
<dbReference type="KEGG" id="tdu:QJT80_11395"/>
<dbReference type="Pfam" id="PF13646">
    <property type="entry name" value="HEAT_2"/>
    <property type="match status" value="1"/>
</dbReference>
<organism evidence="1">
    <name type="scientific">Candidatus Thiocaldithrix dubininis</name>
    <dbReference type="NCBI Taxonomy" id="3080823"/>
    <lineage>
        <taxon>Bacteria</taxon>
        <taxon>Pseudomonadati</taxon>
        <taxon>Pseudomonadota</taxon>
        <taxon>Gammaproteobacteria</taxon>
        <taxon>Thiotrichales</taxon>
        <taxon>Thiotrichaceae</taxon>
        <taxon>Candidatus Thiocaldithrix</taxon>
    </lineage>
</organism>
<dbReference type="Gene3D" id="1.25.10.10">
    <property type="entry name" value="Leucine-rich Repeat Variant"/>
    <property type="match status" value="1"/>
</dbReference>
<sequence>MSVNLPQYPQWLINERNLSTYYNSLLLSGQAPKVADLIKQNPSSFSAFVELLNSKGSPLSTRMGIGVVMEELAGSRVLSQHIDLLTPLTQAKDARLRADACYYLELSANPAALPSLQACLHDADPSVREVAADAITNLTPPATYPLQP</sequence>